<proteinExistence type="predicted"/>
<dbReference type="Proteomes" id="UP000789901">
    <property type="component" value="Unassembled WGS sequence"/>
</dbReference>
<feature type="region of interest" description="Disordered" evidence="1">
    <location>
        <begin position="15"/>
        <end position="35"/>
    </location>
</feature>
<evidence type="ECO:0000256" key="1">
    <source>
        <dbReference type="SAM" id="MobiDB-lite"/>
    </source>
</evidence>
<keyword evidence="3" id="KW-1185">Reference proteome</keyword>
<protein>
    <submittedName>
        <fullName evidence="2">38128_t:CDS:1</fullName>
    </submittedName>
</protein>
<feature type="non-terminal residue" evidence="2">
    <location>
        <position position="1"/>
    </location>
</feature>
<feature type="non-terminal residue" evidence="2">
    <location>
        <position position="127"/>
    </location>
</feature>
<reference evidence="2 3" key="1">
    <citation type="submission" date="2021-06" db="EMBL/GenBank/DDBJ databases">
        <authorList>
            <person name="Kallberg Y."/>
            <person name="Tangrot J."/>
            <person name="Rosling A."/>
        </authorList>
    </citation>
    <scope>NUCLEOTIDE SEQUENCE [LARGE SCALE GENOMIC DNA]</scope>
    <source>
        <strain evidence="2 3">120-4 pot B 10/14</strain>
    </source>
</reference>
<organism evidence="2 3">
    <name type="scientific">Gigaspora margarita</name>
    <dbReference type="NCBI Taxonomy" id="4874"/>
    <lineage>
        <taxon>Eukaryota</taxon>
        <taxon>Fungi</taxon>
        <taxon>Fungi incertae sedis</taxon>
        <taxon>Mucoromycota</taxon>
        <taxon>Glomeromycotina</taxon>
        <taxon>Glomeromycetes</taxon>
        <taxon>Diversisporales</taxon>
        <taxon>Gigasporaceae</taxon>
        <taxon>Gigaspora</taxon>
    </lineage>
</organism>
<comment type="caution">
    <text evidence="2">The sequence shown here is derived from an EMBL/GenBank/DDBJ whole genome shotgun (WGS) entry which is preliminary data.</text>
</comment>
<accession>A0ABN7W240</accession>
<sequence length="127" mass="14775">ELESLNNDISKLEEIYLTNDDSDEESDNESTDNETYNITSELLVAALKRFQEMKALTQSELSLCFLGIINVSMHTTEFKDGTPKAYLTIKYKFGDIIIPHEISLEQQWYLHDEVAQHIQNPEKHDFY</sequence>
<evidence type="ECO:0000313" key="2">
    <source>
        <dbReference type="EMBL" id="CAG8811979.1"/>
    </source>
</evidence>
<feature type="compositionally biased region" description="Acidic residues" evidence="1">
    <location>
        <begin position="20"/>
        <end position="32"/>
    </location>
</feature>
<name>A0ABN7W240_GIGMA</name>
<dbReference type="EMBL" id="CAJVQB010028227">
    <property type="protein sequence ID" value="CAG8811979.1"/>
    <property type="molecule type" value="Genomic_DNA"/>
</dbReference>
<evidence type="ECO:0000313" key="3">
    <source>
        <dbReference type="Proteomes" id="UP000789901"/>
    </source>
</evidence>
<gene>
    <name evidence="2" type="ORF">GMARGA_LOCUS25461</name>
</gene>